<evidence type="ECO:0000313" key="4">
    <source>
        <dbReference type="Proteomes" id="UP000030754"/>
    </source>
</evidence>
<dbReference type="Pfam" id="PF23523">
    <property type="entry name" value="Microp_apicomplexa_13"/>
    <property type="match status" value="1"/>
</dbReference>
<sequence length="148" mass="16690">MRWLKGAQRELLLRGSPAFRVGVWVAGIGGALLWIYFEEINKPLKERVLFLPAKRQIPMEAAEIEAWNRGLSGGKLLHCSSSEQQQQQQHGVEAARAKALEAIKQQEAAEKDKQQQQQQQQTWLSSFLGLSNSTESAKPKKVSFFSDK</sequence>
<proteinExistence type="predicted"/>
<dbReference type="AlphaFoldDB" id="U6MNW0"/>
<accession>U6MNW0</accession>
<reference evidence="3" key="1">
    <citation type="submission" date="2013-10" db="EMBL/GenBank/DDBJ databases">
        <title>Genomic analysis of the causative agents of coccidiosis in chickens.</title>
        <authorList>
            <person name="Reid A.J."/>
            <person name="Blake D."/>
            <person name="Billington K."/>
            <person name="Browne H."/>
            <person name="Dunn M."/>
            <person name="Hung S."/>
            <person name="Kawahara F."/>
            <person name="Miranda-Saavedra D."/>
            <person name="Mourier T."/>
            <person name="Nagra H."/>
            <person name="Otto T.D."/>
            <person name="Rawlings N."/>
            <person name="Sanchez A."/>
            <person name="Sanders M."/>
            <person name="Subramaniam C."/>
            <person name="Tay Y."/>
            <person name="Dear P."/>
            <person name="Doerig C."/>
            <person name="Gruber A."/>
            <person name="Parkinson J."/>
            <person name="Shirley M."/>
            <person name="Wan K.L."/>
            <person name="Berriman M."/>
            <person name="Tomley F."/>
            <person name="Pain A."/>
        </authorList>
    </citation>
    <scope>NUCLEOTIDE SEQUENCE [LARGE SCALE GENOMIC DNA]</scope>
    <source>
        <strain evidence="3">Houghton</strain>
    </source>
</reference>
<evidence type="ECO:0000313" key="3">
    <source>
        <dbReference type="EMBL" id="CDJ64139.1"/>
    </source>
</evidence>
<feature type="coiled-coil region" evidence="1">
    <location>
        <begin position="92"/>
        <end position="120"/>
    </location>
</feature>
<name>U6MNW0_9EIME</name>
<keyword evidence="2" id="KW-0812">Transmembrane</keyword>
<protein>
    <submittedName>
        <fullName evidence="3">Uncharacterized protein</fullName>
    </submittedName>
</protein>
<evidence type="ECO:0000256" key="1">
    <source>
        <dbReference type="SAM" id="Coils"/>
    </source>
</evidence>
<dbReference type="GeneID" id="25476220"/>
<dbReference type="RefSeq" id="XP_013432606.1">
    <property type="nucleotide sequence ID" value="XM_013577152.1"/>
</dbReference>
<keyword evidence="1" id="KW-0175">Coiled coil</keyword>
<dbReference type="EMBL" id="HG722908">
    <property type="protein sequence ID" value="CDJ64139.1"/>
    <property type="molecule type" value="Genomic_DNA"/>
</dbReference>
<dbReference type="InterPro" id="IPR056352">
    <property type="entry name" value="Microp_apicomplexa_13"/>
</dbReference>
<reference evidence="3" key="2">
    <citation type="submission" date="2013-10" db="EMBL/GenBank/DDBJ databases">
        <authorList>
            <person name="Aslett M."/>
        </authorList>
    </citation>
    <scope>NUCLEOTIDE SEQUENCE [LARGE SCALE GENOMIC DNA]</scope>
    <source>
        <strain evidence="3">Houghton</strain>
    </source>
</reference>
<keyword evidence="2" id="KW-1133">Transmembrane helix</keyword>
<gene>
    <name evidence="3" type="ORF">ENH_00060800</name>
</gene>
<organism evidence="3 4">
    <name type="scientific">Eimeria necatrix</name>
    <dbReference type="NCBI Taxonomy" id="51315"/>
    <lineage>
        <taxon>Eukaryota</taxon>
        <taxon>Sar</taxon>
        <taxon>Alveolata</taxon>
        <taxon>Apicomplexa</taxon>
        <taxon>Conoidasida</taxon>
        <taxon>Coccidia</taxon>
        <taxon>Eucoccidiorida</taxon>
        <taxon>Eimeriorina</taxon>
        <taxon>Eimeriidae</taxon>
        <taxon>Eimeria</taxon>
    </lineage>
</organism>
<feature type="transmembrane region" description="Helical" evidence="2">
    <location>
        <begin position="21"/>
        <end position="37"/>
    </location>
</feature>
<keyword evidence="4" id="KW-1185">Reference proteome</keyword>
<evidence type="ECO:0000256" key="2">
    <source>
        <dbReference type="SAM" id="Phobius"/>
    </source>
</evidence>
<dbReference type="OrthoDB" id="346855at2759"/>
<dbReference type="VEuPathDB" id="ToxoDB:ENH_00060800"/>
<dbReference type="Proteomes" id="UP000030754">
    <property type="component" value="Unassembled WGS sequence"/>
</dbReference>
<keyword evidence="2" id="KW-0472">Membrane</keyword>